<reference evidence="1" key="2">
    <citation type="journal article" date="2019" name="IMA Fungus">
        <title>Genome sequencing and comparison of five Tilletia species to identify candidate genes for the detection of regulated species infecting wheat.</title>
        <authorList>
            <person name="Nguyen H.D.T."/>
            <person name="Sultana T."/>
            <person name="Kesanakurti P."/>
            <person name="Hambleton S."/>
        </authorList>
    </citation>
    <scope>NUCLEOTIDE SEQUENCE</scope>
    <source>
        <strain evidence="1">DAOMC 236416</strain>
    </source>
</reference>
<sequence length="625" mass="71066">MTATARFFGLAELVNLLCSYLSTEQVDLLALAGVSRKIRSLALPHFARHLDLKLSTADSKLNFFIAHPELLQSIRSLRIRNDISQRYYEYGYNRFIPDAHALSISHGPHWNEAKLLLAMIAAQSSSLVRPPAIDITVGITEITALDAALRPFPRLQQRIVALRILPDVDTNVEARLEQQEYENQWQHNWTQLARFIQRIQPPVRSLSQQSHDASGNLDIPGLRLFHFGHTDVEGELYDWEPGAVPLSFWELFAAATSSSLRDLSLFLARSDLPEDIFPLLSHNQLTHFVLKRSASGTIDALEDFLDQNQATLQDLHLDIGDPAEPLSFRQDFPKLQHCQVWSEEYVSRSTQLDRRIDFAKRHPQLKGTAHRSVTSDVPSFPRGIYPNLRVLSSIPDAFEEHALQGGRLSHLRTALYLPELVTHSWLAKIPEAASAITCLELHYRTDTLAGDLQPHFPSVFASDFLPNLTELSIEYVNSGGTMILDWSVPSYGNPLSERELLALMASLCPAKKLRILHLSDSRAAPFENKGDLLADFPQARFPPSFEYLTWFVPARNETHYYRFLPAEYPQREAADENRKGRLQRISSFFRTRITREGVWERAFDVGRRKVFMDHVPLEGPVMPLS</sequence>
<proteinExistence type="predicted"/>
<comment type="caution">
    <text evidence="1">The sequence shown here is derived from an EMBL/GenBank/DDBJ whole genome shotgun (WGS) entry which is preliminary data.</text>
</comment>
<keyword evidence="2" id="KW-1185">Reference proteome</keyword>
<accession>A0A177TBM9</accession>
<evidence type="ECO:0000313" key="1">
    <source>
        <dbReference type="EMBL" id="KAE8244611.1"/>
    </source>
</evidence>
<organism evidence="1 2">
    <name type="scientific">Tilletia indica</name>
    <dbReference type="NCBI Taxonomy" id="43049"/>
    <lineage>
        <taxon>Eukaryota</taxon>
        <taxon>Fungi</taxon>
        <taxon>Dikarya</taxon>
        <taxon>Basidiomycota</taxon>
        <taxon>Ustilaginomycotina</taxon>
        <taxon>Exobasidiomycetes</taxon>
        <taxon>Tilletiales</taxon>
        <taxon>Tilletiaceae</taxon>
        <taxon>Tilletia</taxon>
    </lineage>
</organism>
<dbReference type="AlphaFoldDB" id="A0A177TBM9"/>
<name>A0A177TBM9_9BASI</name>
<evidence type="ECO:0000313" key="2">
    <source>
        <dbReference type="Proteomes" id="UP000077521"/>
    </source>
</evidence>
<reference evidence="1" key="1">
    <citation type="submission" date="2016-04" db="EMBL/GenBank/DDBJ databases">
        <authorList>
            <person name="Nguyen H.D."/>
            <person name="Samba Siva P."/>
            <person name="Cullis J."/>
            <person name="Levesque C.A."/>
            <person name="Hambleton S."/>
        </authorList>
    </citation>
    <scope>NUCLEOTIDE SEQUENCE</scope>
    <source>
        <strain evidence="1">DAOMC 236416</strain>
    </source>
</reference>
<protein>
    <submittedName>
        <fullName evidence="1">Uncharacterized protein</fullName>
    </submittedName>
</protein>
<dbReference type="EMBL" id="LWDF02000614">
    <property type="protein sequence ID" value="KAE8244611.1"/>
    <property type="molecule type" value="Genomic_DNA"/>
</dbReference>
<gene>
    <name evidence="1" type="ORF">A4X13_0g6439</name>
</gene>
<dbReference type="Proteomes" id="UP000077521">
    <property type="component" value="Unassembled WGS sequence"/>
</dbReference>